<reference evidence="9 10" key="1">
    <citation type="submission" date="2023-07" db="EMBL/GenBank/DDBJ databases">
        <title>Genomic Encyclopedia of Type Strains, Phase IV (KMG-IV): sequencing the most valuable type-strain genomes for metagenomic binning, comparative biology and taxonomic classification.</title>
        <authorList>
            <person name="Goeker M."/>
        </authorList>
    </citation>
    <scope>NUCLEOTIDE SEQUENCE [LARGE SCALE GENOMIC DNA]</scope>
    <source>
        <strain evidence="9 10">DSM 22170</strain>
    </source>
</reference>
<evidence type="ECO:0000256" key="3">
    <source>
        <dbReference type="ARBA" id="ARBA00022448"/>
    </source>
</evidence>
<keyword evidence="4" id="KW-1003">Cell membrane</keyword>
<feature type="transmembrane region" description="Helical" evidence="8">
    <location>
        <begin position="149"/>
        <end position="170"/>
    </location>
</feature>
<sequence>MLTHQMECTTEVPASSSPTFWEGVRDCIPTLLGYISIGLAAGVVGAASGMSVMEMALMSLLVYAGAAQFIICALLAVHTPISAIVLTTFIVNLRNFLLSATLAPHFGKYSLLNNIGTGLLVTDESFGVAATRLASGKPLSNRWMHGLNLTAYIVWVISCTLGTLFGNWIADPQMFGLDYALTAMFIALLVLQLGNVVPEKLKHYLKLMAYMVIAMVVLSLVVSTQLAIILATVIVATIGVVTER</sequence>
<gene>
    <name evidence="9" type="ORF">JOC58_004632</name>
</gene>
<evidence type="ECO:0000256" key="1">
    <source>
        <dbReference type="ARBA" id="ARBA00004651"/>
    </source>
</evidence>
<dbReference type="InterPro" id="IPR011606">
    <property type="entry name" value="Brnchd-chn_aa_trnsp_permease"/>
</dbReference>
<keyword evidence="7 8" id="KW-0472">Membrane</keyword>
<protein>
    <submittedName>
        <fullName evidence="9">4-azaleucine resistance transporter AzlC</fullName>
    </submittedName>
</protein>
<accession>A0ABU1J822</accession>
<evidence type="ECO:0000313" key="9">
    <source>
        <dbReference type="EMBL" id="MDR6246687.1"/>
    </source>
</evidence>
<dbReference type="RefSeq" id="WP_188778653.1">
    <property type="nucleotide sequence ID" value="NZ_BMMB01000021.1"/>
</dbReference>
<evidence type="ECO:0000256" key="8">
    <source>
        <dbReference type="SAM" id="Phobius"/>
    </source>
</evidence>
<dbReference type="EMBL" id="JAVDQH010000036">
    <property type="protein sequence ID" value="MDR6246687.1"/>
    <property type="molecule type" value="Genomic_DNA"/>
</dbReference>
<dbReference type="PANTHER" id="PTHR34979:SF1">
    <property type="entry name" value="INNER MEMBRANE PROTEIN YGAZ"/>
    <property type="match status" value="1"/>
</dbReference>
<feature type="transmembrane region" description="Helical" evidence="8">
    <location>
        <begin position="209"/>
        <end position="241"/>
    </location>
</feature>
<dbReference type="PANTHER" id="PTHR34979">
    <property type="entry name" value="INNER MEMBRANE PROTEIN YGAZ"/>
    <property type="match status" value="1"/>
</dbReference>
<keyword evidence="5 8" id="KW-0812">Transmembrane</keyword>
<organism evidence="9 10">
    <name type="scientific">Paenibacillus hunanensis</name>
    <dbReference type="NCBI Taxonomy" id="539262"/>
    <lineage>
        <taxon>Bacteria</taxon>
        <taxon>Bacillati</taxon>
        <taxon>Bacillota</taxon>
        <taxon>Bacilli</taxon>
        <taxon>Bacillales</taxon>
        <taxon>Paenibacillaceae</taxon>
        <taxon>Paenibacillus</taxon>
    </lineage>
</organism>
<name>A0ABU1J822_9BACL</name>
<dbReference type="Pfam" id="PF03591">
    <property type="entry name" value="AzlC"/>
    <property type="match status" value="1"/>
</dbReference>
<dbReference type="Proteomes" id="UP001185028">
    <property type="component" value="Unassembled WGS sequence"/>
</dbReference>
<keyword evidence="10" id="KW-1185">Reference proteome</keyword>
<evidence type="ECO:0000313" key="10">
    <source>
        <dbReference type="Proteomes" id="UP001185028"/>
    </source>
</evidence>
<evidence type="ECO:0000256" key="5">
    <source>
        <dbReference type="ARBA" id="ARBA00022692"/>
    </source>
</evidence>
<comment type="similarity">
    <text evidence="2">Belongs to the AzlC family.</text>
</comment>
<feature type="transmembrane region" description="Helical" evidence="8">
    <location>
        <begin position="176"/>
        <end position="197"/>
    </location>
</feature>
<evidence type="ECO:0000256" key="6">
    <source>
        <dbReference type="ARBA" id="ARBA00022989"/>
    </source>
</evidence>
<comment type="subcellular location">
    <subcellularLocation>
        <location evidence="1">Cell membrane</location>
        <topology evidence="1">Multi-pass membrane protein</topology>
    </subcellularLocation>
</comment>
<evidence type="ECO:0000256" key="7">
    <source>
        <dbReference type="ARBA" id="ARBA00023136"/>
    </source>
</evidence>
<keyword evidence="6 8" id="KW-1133">Transmembrane helix</keyword>
<keyword evidence="3" id="KW-0813">Transport</keyword>
<feature type="transmembrane region" description="Helical" evidence="8">
    <location>
        <begin position="60"/>
        <end position="77"/>
    </location>
</feature>
<evidence type="ECO:0000256" key="2">
    <source>
        <dbReference type="ARBA" id="ARBA00010735"/>
    </source>
</evidence>
<feature type="transmembrane region" description="Helical" evidence="8">
    <location>
        <begin position="31"/>
        <end position="53"/>
    </location>
</feature>
<proteinExistence type="inferred from homology"/>
<comment type="caution">
    <text evidence="9">The sequence shown here is derived from an EMBL/GenBank/DDBJ whole genome shotgun (WGS) entry which is preliminary data.</text>
</comment>
<evidence type="ECO:0000256" key="4">
    <source>
        <dbReference type="ARBA" id="ARBA00022475"/>
    </source>
</evidence>